<evidence type="ECO:0000256" key="5">
    <source>
        <dbReference type="ARBA" id="ARBA00023136"/>
    </source>
</evidence>
<comment type="subcellular location">
    <subcellularLocation>
        <location evidence="1">Cell membrane</location>
        <topology evidence="1">Peripheral membrane protein</topology>
        <orientation evidence="1">Cytoplasmic side</orientation>
    </subcellularLocation>
</comment>
<dbReference type="Proteomes" id="UP000635278">
    <property type="component" value="Unassembled WGS sequence"/>
</dbReference>
<keyword evidence="5" id="KW-0472">Membrane</keyword>
<dbReference type="InterPro" id="IPR000897">
    <property type="entry name" value="SRP54_GTPase_dom"/>
</dbReference>
<comment type="caution">
    <text evidence="8">The sequence shown here is derived from an EMBL/GenBank/DDBJ whole genome shotgun (WGS) entry which is preliminary data.</text>
</comment>
<evidence type="ECO:0000313" key="9">
    <source>
        <dbReference type="Proteomes" id="UP000635278"/>
    </source>
</evidence>
<protein>
    <recommendedName>
        <fullName evidence="7">SRP54-type proteins GTP-binding domain-containing protein</fullName>
    </recommendedName>
</protein>
<name>A0ABX0JRL3_9PROT</name>
<feature type="compositionally biased region" description="Low complexity" evidence="6">
    <location>
        <begin position="353"/>
        <end position="378"/>
    </location>
</feature>
<evidence type="ECO:0000256" key="6">
    <source>
        <dbReference type="SAM" id="MobiDB-lite"/>
    </source>
</evidence>
<evidence type="ECO:0000256" key="3">
    <source>
        <dbReference type="ARBA" id="ARBA00022741"/>
    </source>
</evidence>
<evidence type="ECO:0000313" key="8">
    <source>
        <dbReference type="EMBL" id="NHN85650.1"/>
    </source>
</evidence>
<comment type="similarity">
    <text evidence="2">Belongs to the GTP-binding SRP family.</text>
</comment>
<proteinExistence type="inferred from homology"/>
<dbReference type="SUPFAM" id="SSF52540">
    <property type="entry name" value="P-loop containing nucleoside triphosphate hydrolases"/>
    <property type="match status" value="1"/>
</dbReference>
<evidence type="ECO:0000256" key="4">
    <source>
        <dbReference type="ARBA" id="ARBA00023134"/>
    </source>
</evidence>
<evidence type="ECO:0000259" key="7">
    <source>
        <dbReference type="SMART" id="SM00962"/>
    </source>
</evidence>
<feature type="domain" description="SRP54-type proteins GTP-binding" evidence="7">
    <location>
        <begin position="138"/>
        <end position="326"/>
    </location>
</feature>
<organism evidence="8 9">
    <name type="scientific">Acetobacter musti</name>
    <dbReference type="NCBI Taxonomy" id="864732"/>
    <lineage>
        <taxon>Bacteria</taxon>
        <taxon>Pseudomonadati</taxon>
        <taxon>Pseudomonadota</taxon>
        <taxon>Alphaproteobacteria</taxon>
        <taxon>Acetobacterales</taxon>
        <taxon>Acetobacteraceae</taxon>
        <taxon>Acetobacter</taxon>
    </lineage>
</organism>
<feature type="compositionally biased region" description="Low complexity" evidence="6">
    <location>
        <begin position="70"/>
        <end position="81"/>
    </location>
</feature>
<dbReference type="EMBL" id="WOTB01000018">
    <property type="protein sequence ID" value="NHN85650.1"/>
    <property type="molecule type" value="Genomic_DNA"/>
</dbReference>
<dbReference type="Pfam" id="PF00448">
    <property type="entry name" value="SRP54"/>
    <property type="match status" value="1"/>
</dbReference>
<evidence type="ECO:0000256" key="1">
    <source>
        <dbReference type="ARBA" id="ARBA00004413"/>
    </source>
</evidence>
<feature type="region of interest" description="Disordered" evidence="6">
    <location>
        <begin position="330"/>
        <end position="390"/>
    </location>
</feature>
<accession>A0ABX0JRL3</accession>
<dbReference type="InterPro" id="IPR027417">
    <property type="entry name" value="P-loop_NTPase"/>
</dbReference>
<feature type="region of interest" description="Disordered" evidence="6">
    <location>
        <begin position="70"/>
        <end position="93"/>
    </location>
</feature>
<gene>
    <name evidence="8" type="ORF">GOB93_13505</name>
</gene>
<sequence length="390" mass="40461">MKLRTFSGVNMKDAVRQVRATLGESALILSERVTGSGVEVIAAIDMADDDDMATGPLSAGMFSGVPGGTPAAADADGGVAPQHPMSGDSETVSPDTLRDRLLWHRIPDVLVDDLVTAPLATALSKLVRFGCFSFAPGKSPLALVGPPGSGKTLSVAKLATRLVLAGNTPLVITTDRERGGGIDQLAVHTRRLGIPLLAAHDTATLKRALNQRRNGQPVLIDTAGTDPYAGDTHAILTELTSSTRAQLCLTLPAGYDTEESADIAEIFCKARTRMMIATRLDQARRVGNVVTAAACGLMLTEAGISDATAGGLTWLTPRLLASRLAAQGDPPVMMSPATEQDNPASAPRRVSDTARAASSARSQVAHSGISHHSAASLAQQTVRPSALAAM</sequence>
<keyword evidence="9" id="KW-1185">Reference proteome</keyword>
<dbReference type="RefSeq" id="WP_173584038.1">
    <property type="nucleotide sequence ID" value="NZ_WOTB01000018.1"/>
</dbReference>
<dbReference type="PANTHER" id="PTHR43134">
    <property type="entry name" value="SIGNAL RECOGNITION PARTICLE RECEPTOR SUBUNIT ALPHA"/>
    <property type="match status" value="1"/>
</dbReference>
<keyword evidence="3" id="KW-0547">Nucleotide-binding</keyword>
<dbReference type="Gene3D" id="3.40.50.300">
    <property type="entry name" value="P-loop containing nucleotide triphosphate hydrolases"/>
    <property type="match status" value="1"/>
</dbReference>
<dbReference type="SMART" id="SM00962">
    <property type="entry name" value="SRP54"/>
    <property type="match status" value="1"/>
</dbReference>
<evidence type="ECO:0000256" key="2">
    <source>
        <dbReference type="ARBA" id="ARBA00008531"/>
    </source>
</evidence>
<dbReference type="PANTHER" id="PTHR43134:SF3">
    <property type="entry name" value="FLAGELLAR BIOSYNTHESIS PROTEIN FLHF"/>
    <property type="match status" value="1"/>
</dbReference>
<reference evidence="8 9" key="1">
    <citation type="journal article" date="2020" name="Int. J. Syst. Evol. Microbiol.">
        <title>Novel acetic acid bacteria from cider fermentations: Acetobacter conturbans sp. nov. and Acetobacter fallax sp. nov.</title>
        <authorList>
            <person name="Sombolestani A.S."/>
            <person name="Cleenwerck I."/>
            <person name="Cnockaert M."/>
            <person name="Borremans W."/>
            <person name="Wieme A.D."/>
            <person name="De Vuyst L."/>
            <person name="Vandamme P."/>
        </authorList>
    </citation>
    <scope>NUCLEOTIDE SEQUENCE [LARGE SCALE GENOMIC DNA]</scope>
    <source>
        <strain evidence="8 9">LMG 30640</strain>
    </source>
</reference>
<keyword evidence="4" id="KW-0342">GTP-binding</keyword>